<dbReference type="Gene3D" id="2.130.10.30">
    <property type="entry name" value="Regulator of chromosome condensation 1/beta-lactamase-inhibitor protein II"/>
    <property type="match status" value="1"/>
</dbReference>
<keyword evidence="2" id="KW-1185">Reference proteome</keyword>
<dbReference type="AlphaFoldDB" id="D5ER23"/>
<reference evidence="1 2" key="1">
    <citation type="journal article" date="2010" name="Stand. Genomic Sci.">
        <title>Complete genome sequence of Coraliomargarita akajimensis type strain (04OKA010-24).</title>
        <authorList>
            <person name="Mavromatis K."/>
            <person name="Abt B."/>
            <person name="Brambilla E."/>
            <person name="Lapidus A."/>
            <person name="Copeland A."/>
            <person name="Deshpande S."/>
            <person name="Nolan M."/>
            <person name="Lucas S."/>
            <person name="Tice H."/>
            <person name="Cheng J.F."/>
            <person name="Han C."/>
            <person name="Detter J.C."/>
            <person name="Woyke T."/>
            <person name="Goodwin L."/>
            <person name="Pitluck S."/>
            <person name="Held B."/>
            <person name="Brettin T."/>
            <person name="Tapia R."/>
            <person name="Ivanova N."/>
            <person name="Mikhailova N."/>
            <person name="Pati A."/>
            <person name="Liolios K."/>
            <person name="Chen A."/>
            <person name="Palaniappan K."/>
            <person name="Land M."/>
            <person name="Hauser L."/>
            <person name="Chang Y.J."/>
            <person name="Jeffries C.D."/>
            <person name="Rohde M."/>
            <person name="Goker M."/>
            <person name="Bristow J."/>
            <person name="Eisen J.A."/>
            <person name="Markowitz V."/>
            <person name="Hugenholtz P."/>
            <person name="Klenk H.P."/>
            <person name="Kyrpides N.C."/>
        </authorList>
    </citation>
    <scope>NUCLEOTIDE SEQUENCE [LARGE SCALE GENOMIC DNA]</scope>
    <source>
        <strain evidence="2">DSM 45221 / IAM 15411 / JCM 23193 / KCTC 12865</strain>
    </source>
</reference>
<dbReference type="Proteomes" id="UP000000925">
    <property type="component" value="Chromosome"/>
</dbReference>
<dbReference type="STRING" id="583355.Caka_0994"/>
<dbReference type="PROSITE" id="PS50012">
    <property type="entry name" value="RCC1_3"/>
    <property type="match status" value="1"/>
</dbReference>
<dbReference type="OrthoDB" id="182883at2"/>
<dbReference type="HOGENOM" id="CLU_1903133_0_0_0"/>
<protein>
    <submittedName>
        <fullName evidence="1">Uncharacterized protein</fullName>
    </submittedName>
</protein>
<dbReference type="EMBL" id="CP001998">
    <property type="protein sequence ID" value="ADE54016.1"/>
    <property type="molecule type" value="Genomic_DNA"/>
</dbReference>
<gene>
    <name evidence="1" type="ordered locus">Caka_0994</name>
</gene>
<dbReference type="InterPro" id="IPR000408">
    <property type="entry name" value="Reg_chr_condens"/>
</dbReference>
<dbReference type="KEGG" id="caa:Caka_0994"/>
<dbReference type="InterPro" id="IPR009091">
    <property type="entry name" value="RCC1/BLIP-II"/>
</dbReference>
<name>D5ER23_CORAD</name>
<sequence>MNAFDGQLTCHEYPWCVSFHLSLLVNGLWTGHVLNAENVICTLSLPLDMPDQSPFWSSENHSFSLKSDGTLFEMGQNSNGQLGDGSTIERHHPVQITNRVVAQSSGTYHSLFWKIDDSLCTIARQSPVLILCR</sequence>
<dbReference type="eggNOG" id="COG5184">
    <property type="taxonomic scope" value="Bacteria"/>
</dbReference>
<proteinExistence type="predicted"/>
<dbReference type="Pfam" id="PF00415">
    <property type="entry name" value="RCC1"/>
    <property type="match status" value="1"/>
</dbReference>
<dbReference type="SUPFAM" id="SSF50985">
    <property type="entry name" value="RCC1/BLIP-II"/>
    <property type="match status" value="1"/>
</dbReference>
<evidence type="ECO:0000313" key="2">
    <source>
        <dbReference type="Proteomes" id="UP000000925"/>
    </source>
</evidence>
<accession>D5ER23</accession>
<organism evidence="1 2">
    <name type="scientific">Coraliomargarita akajimensis (strain DSM 45221 / IAM 15411 / JCM 23193 / KCTC 12865 / 04OKA010-24)</name>
    <dbReference type="NCBI Taxonomy" id="583355"/>
    <lineage>
        <taxon>Bacteria</taxon>
        <taxon>Pseudomonadati</taxon>
        <taxon>Verrucomicrobiota</taxon>
        <taxon>Opitutia</taxon>
        <taxon>Puniceicoccales</taxon>
        <taxon>Coraliomargaritaceae</taxon>
        <taxon>Coraliomargarita</taxon>
    </lineage>
</organism>
<dbReference type="RefSeq" id="WP_013042738.1">
    <property type="nucleotide sequence ID" value="NC_014008.1"/>
</dbReference>
<evidence type="ECO:0000313" key="1">
    <source>
        <dbReference type="EMBL" id="ADE54016.1"/>
    </source>
</evidence>